<dbReference type="EMBL" id="JBHSEC010000001">
    <property type="protein sequence ID" value="MFC4408911.1"/>
    <property type="molecule type" value="Genomic_DNA"/>
</dbReference>
<keyword evidence="3" id="KW-1185">Reference proteome</keyword>
<comment type="caution">
    <text evidence="2">The sequence shown here is derived from an EMBL/GenBank/DDBJ whole genome shotgun (WGS) entry which is preliminary data.</text>
</comment>
<feature type="transmembrane region" description="Helical" evidence="1">
    <location>
        <begin position="52"/>
        <end position="70"/>
    </location>
</feature>
<feature type="transmembrane region" description="Helical" evidence="1">
    <location>
        <begin position="7"/>
        <end position="32"/>
    </location>
</feature>
<gene>
    <name evidence="2" type="ORF">ACFOZY_00535</name>
</gene>
<evidence type="ECO:0000313" key="2">
    <source>
        <dbReference type="EMBL" id="MFC4408911.1"/>
    </source>
</evidence>
<dbReference type="RefSeq" id="WP_378151109.1">
    <property type="nucleotide sequence ID" value="NZ_JBHSEC010000001.1"/>
</dbReference>
<evidence type="ECO:0000256" key="1">
    <source>
        <dbReference type="SAM" id="Phobius"/>
    </source>
</evidence>
<evidence type="ECO:0000313" key="3">
    <source>
        <dbReference type="Proteomes" id="UP001595817"/>
    </source>
</evidence>
<keyword evidence="1" id="KW-0812">Transmembrane</keyword>
<protein>
    <submittedName>
        <fullName evidence="2">Uncharacterized protein</fullName>
    </submittedName>
</protein>
<organism evidence="2 3">
    <name type="scientific">Chungangia koreensis</name>
    <dbReference type="NCBI Taxonomy" id="752657"/>
    <lineage>
        <taxon>Bacteria</taxon>
        <taxon>Bacillati</taxon>
        <taxon>Bacillota</taxon>
        <taxon>Bacilli</taxon>
        <taxon>Lactobacillales</taxon>
        <taxon>Chungangia</taxon>
    </lineage>
</organism>
<keyword evidence="1" id="KW-1133">Transmembrane helix</keyword>
<keyword evidence="1" id="KW-0472">Membrane</keyword>
<dbReference type="Proteomes" id="UP001595817">
    <property type="component" value="Unassembled WGS sequence"/>
</dbReference>
<proteinExistence type="predicted"/>
<name>A0ABV8WZJ3_9LACT</name>
<accession>A0ABV8WZJ3</accession>
<reference evidence="3" key="1">
    <citation type="journal article" date="2019" name="Int. J. Syst. Evol. Microbiol.">
        <title>The Global Catalogue of Microorganisms (GCM) 10K type strain sequencing project: providing services to taxonomists for standard genome sequencing and annotation.</title>
        <authorList>
            <consortium name="The Broad Institute Genomics Platform"/>
            <consortium name="The Broad Institute Genome Sequencing Center for Infectious Disease"/>
            <person name="Wu L."/>
            <person name="Ma J."/>
        </authorList>
    </citation>
    <scope>NUCLEOTIDE SEQUENCE [LARGE SCALE GENOMIC DNA]</scope>
    <source>
        <strain evidence="3">CCUG 59778</strain>
    </source>
</reference>
<sequence length="76" mass="8403">MEHKHHLLLGFAFIFMSGLVFTLERLVVHIHWLGLTNTGTFPTVAEATLLDHLVSAIFLLAGITFLATSVSRKDAN</sequence>